<dbReference type="OrthoDB" id="9813719at2"/>
<dbReference type="PANTHER" id="PTHR13504">
    <property type="entry name" value="FIDO DOMAIN-CONTAINING PROTEIN DDB_G0283145"/>
    <property type="match status" value="1"/>
</dbReference>
<protein>
    <submittedName>
        <fullName evidence="4">Fic family protein</fullName>
    </submittedName>
</protein>
<dbReference type="PANTHER" id="PTHR13504:SF38">
    <property type="entry name" value="FIDO DOMAIN-CONTAINING PROTEIN"/>
    <property type="match status" value="1"/>
</dbReference>
<feature type="binding site" evidence="2">
    <location>
        <begin position="196"/>
        <end position="203"/>
    </location>
    <ligand>
        <name>ATP</name>
        <dbReference type="ChEBI" id="CHEBI:30616"/>
    </ligand>
</feature>
<sequence length="381" mass="43870">MLFKTPGTDATDDRVLSEIVAMREDLRIHLRPTSRWTKQLRRNLTARAIAGSNSIEGYDAKVDDVEAMIQGEQPLDTEETSRKALEGYQRAMSYIQDLSDAGSWFRYDHGLLNGLHRMINEHDPSKRPGRYREGPVYITDPDDPTVHVYEGPEKDEAQALMGELIDWLNEGDLDAPTHIRASMAHLNLVKIHPWKDGNGRMSRSLSTLVFSREALVPAEFSSIEEWLGRGVNTYAYYQILERVGGHQWSPQRDAHPWIKFCLGAHHMQAQQAKRRIDVQGRVWIRLAEEMEAAGLDERMVAALSPVYFHTRLRRTMYQQDAELNERTSKRDIQTLVDLGWLESQGQARGRYYTAGPRMEPVRKDIRMSTEPLKNPYSRRRG</sequence>
<dbReference type="Gene3D" id="1.10.3290.10">
    <property type="entry name" value="Fido-like domain"/>
    <property type="match status" value="1"/>
</dbReference>
<comment type="caution">
    <text evidence="4">The sequence shown here is derived from an EMBL/GenBank/DDBJ whole genome shotgun (WGS) entry which is preliminary data.</text>
</comment>
<keyword evidence="2" id="KW-0067">ATP-binding</keyword>
<evidence type="ECO:0000313" key="5">
    <source>
        <dbReference type="Proteomes" id="UP000267408"/>
    </source>
</evidence>
<name>A0A8G1XBY4_9ACTN</name>
<evidence type="ECO:0000259" key="3">
    <source>
        <dbReference type="PROSITE" id="PS51459"/>
    </source>
</evidence>
<dbReference type="RefSeq" id="WP_123556293.1">
    <property type="nucleotide sequence ID" value="NZ_RJVJ01000001.1"/>
</dbReference>
<evidence type="ECO:0000256" key="2">
    <source>
        <dbReference type="PIRSR" id="PIRSR640198-2"/>
    </source>
</evidence>
<dbReference type="GO" id="GO:0005524">
    <property type="term" value="F:ATP binding"/>
    <property type="evidence" value="ECO:0007669"/>
    <property type="project" value="UniProtKB-KW"/>
</dbReference>
<organism evidence="4 5">
    <name type="scientific">Kitasatospora cineracea</name>
    <dbReference type="NCBI Taxonomy" id="88074"/>
    <lineage>
        <taxon>Bacteria</taxon>
        <taxon>Bacillati</taxon>
        <taxon>Actinomycetota</taxon>
        <taxon>Actinomycetes</taxon>
        <taxon>Kitasatosporales</taxon>
        <taxon>Streptomycetaceae</taxon>
        <taxon>Kitasatospora</taxon>
    </lineage>
</organism>
<gene>
    <name evidence="4" type="ORF">EDD39_2974</name>
</gene>
<dbReference type="InterPro" id="IPR003812">
    <property type="entry name" value="Fido"/>
</dbReference>
<dbReference type="AlphaFoldDB" id="A0A8G1XBY4"/>
<dbReference type="EMBL" id="RJVJ01000001">
    <property type="protein sequence ID" value="ROR44765.1"/>
    <property type="molecule type" value="Genomic_DNA"/>
</dbReference>
<dbReference type="SUPFAM" id="SSF140931">
    <property type="entry name" value="Fic-like"/>
    <property type="match status" value="1"/>
</dbReference>
<dbReference type="Pfam" id="PF02661">
    <property type="entry name" value="Fic"/>
    <property type="match status" value="1"/>
</dbReference>
<dbReference type="InterPro" id="IPR036597">
    <property type="entry name" value="Fido-like_dom_sf"/>
</dbReference>
<keyword evidence="2" id="KW-0547">Nucleotide-binding</keyword>
<dbReference type="PROSITE" id="PS51459">
    <property type="entry name" value="FIDO"/>
    <property type="match status" value="1"/>
</dbReference>
<reference evidence="4 5" key="1">
    <citation type="submission" date="2018-11" db="EMBL/GenBank/DDBJ databases">
        <title>Sequencing the genomes of 1000 actinobacteria strains.</title>
        <authorList>
            <person name="Klenk H.-P."/>
        </authorList>
    </citation>
    <scope>NUCLEOTIDE SEQUENCE [LARGE SCALE GENOMIC DNA]</scope>
    <source>
        <strain evidence="4 5">DSM 44780</strain>
    </source>
</reference>
<evidence type="ECO:0000313" key="4">
    <source>
        <dbReference type="EMBL" id="ROR44765.1"/>
    </source>
</evidence>
<feature type="active site" evidence="1">
    <location>
        <position position="192"/>
    </location>
</feature>
<dbReference type="InterPro" id="IPR040198">
    <property type="entry name" value="Fido_containing"/>
</dbReference>
<proteinExistence type="predicted"/>
<accession>A0A8G1XBY4</accession>
<dbReference type="Proteomes" id="UP000267408">
    <property type="component" value="Unassembled WGS sequence"/>
</dbReference>
<feature type="domain" description="Fido" evidence="3">
    <location>
        <begin position="107"/>
        <end position="263"/>
    </location>
</feature>
<evidence type="ECO:0000256" key="1">
    <source>
        <dbReference type="PIRSR" id="PIRSR640198-1"/>
    </source>
</evidence>